<dbReference type="PROSITE" id="PS50903">
    <property type="entry name" value="RUBREDOXIN_LIKE"/>
    <property type="match status" value="1"/>
</dbReference>
<feature type="non-terminal residue" evidence="3">
    <location>
        <position position="247"/>
    </location>
</feature>
<accession>A0A3S3UC42</accession>
<dbReference type="GO" id="GO:0015930">
    <property type="term" value="F:glutamate synthase activity"/>
    <property type="evidence" value="ECO:0007669"/>
    <property type="project" value="InterPro"/>
</dbReference>
<dbReference type="PANTHER" id="PTHR43819:SF1">
    <property type="entry name" value="ARCHAEAL-TYPE GLUTAMATE SYNTHASE [NADPH]"/>
    <property type="match status" value="1"/>
</dbReference>
<dbReference type="PANTHER" id="PTHR43819">
    <property type="entry name" value="ARCHAEAL-TYPE GLUTAMATE SYNTHASE [NADPH]"/>
    <property type="match status" value="1"/>
</dbReference>
<proteinExistence type="inferred from homology"/>
<dbReference type="InterPro" id="IPR002932">
    <property type="entry name" value="Glu_synthdom"/>
</dbReference>
<dbReference type="GO" id="GO:0006537">
    <property type="term" value="P:glutamate biosynthetic process"/>
    <property type="evidence" value="ECO:0007669"/>
    <property type="project" value="InterPro"/>
</dbReference>
<dbReference type="CDD" id="cd00350">
    <property type="entry name" value="rubredoxin_like"/>
    <property type="match status" value="1"/>
</dbReference>
<comment type="caution">
    <text evidence="3">The sequence shown here is derived from an EMBL/GenBank/DDBJ whole genome shotgun (WGS) entry which is preliminary data.</text>
</comment>
<reference evidence="3 4" key="1">
    <citation type="submission" date="2017-01" db="EMBL/GenBank/DDBJ databases">
        <title>The cable genome- insights into the physiology and evolution of filamentous bacteria capable of sulfide oxidation via long distance electron transfer.</title>
        <authorList>
            <person name="Schreiber L."/>
            <person name="Bjerg J.T."/>
            <person name="Boggild A."/>
            <person name="Van De Vossenberg J."/>
            <person name="Meysman F."/>
            <person name="Nielsen L.P."/>
            <person name="Schramm A."/>
            <person name="Kjeldsen K.U."/>
        </authorList>
    </citation>
    <scope>NUCLEOTIDE SEQUENCE [LARGE SCALE GENOMIC DNA]</scope>
    <source>
        <strain evidence="3">A1</strain>
    </source>
</reference>
<evidence type="ECO:0000313" key="3">
    <source>
        <dbReference type="EMBL" id="RWX46699.1"/>
    </source>
</evidence>
<dbReference type="GO" id="GO:0005506">
    <property type="term" value="F:iron ion binding"/>
    <property type="evidence" value="ECO:0007669"/>
    <property type="project" value="InterPro"/>
</dbReference>
<evidence type="ECO:0000313" key="4">
    <source>
        <dbReference type="Proteomes" id="UP000288086"/>
    </source>
</evidence>
<evidence type="ECO:0000259" key="2">
    <source>
        <dbReference type="PROSITE" id="PS50903"/>
    </source>
</evidence>
<dbReference type="Gene3D" id="2.20.28.10">
    <property type="match status" value="1"/>
</dbReference>
<name>A0A3S3UC42_9BACT</name>
<dbReference type="Proteomes" id="UP000288086">
    <property type="component" value="Unassembled WGS sequence"/>
</dbReference>
<feature type="domain" description="Rubredoxin-like" evidence="2">
    <location>
        <begin position="1"/>
        <end position="35"/>
    </location>
</feature>
<sequence length="247" mass="26547">MKTYRCSVCGYLHSGGLDFHFCPICNAMADLFMDYTAADRGKLGNWDITTVRMIKAMAETGEPFREGKGTSRIFLNMDDLIFRPAVLAKLPLSEMVEVTTEVVLGKVAQQPVILETPILNAAMSYGALSKEAKMALALASSQVGTIANTGEGGMLDEERELAEYLTLQYAPGRFGVTKERLLLADMVEIKLAQGAHPGTGAQLPAANVSVDIAATRRIPIGQAASSPSVHADIRGGAELSEKIFELH</sequence>
<dbReference type="InterPro" id="IPR013785">
    <property type="entry name" value="Aldolase_TIM"/>
</dbReference>
<dbReference type="EMBL" id="MTKP01000263">
    <property type="protein sequence ID" value="RWX46699.1"/>
    <property type="molecule type" value="Genomic_DNA"/>
</dbReference>
<dbReference type="Pfam" id="PF21349">
    <property type="entry name" value="RUBY_RBDX"/>
    <property type="match status" value="1"/>
</dbReference>
<comment type="similarity">
    <text evidence="1">Belongs to the glutamate synthase family.</text>
</comment>
<gene>
    <name evidence="3" type="ORF">VT98_12632</name>
</gene>
<evidence type="ECO:0000256" key="1">
    <source>
        <dbReference type="ARBA" id="ARBA00009716"/>
    </source>
</evidence>
<dbReference type="AlphaFoldDB" id="A0A3S3UC42"/>
<dbReference type="Pfam" id="PF01645">
    <property type="entry name" value="Glu_synthase"/>
    <property type="match status" value="1"/>
</dbReference>
<dbReference type="SUPFAM" id="SSF57802">
    <property type="entry name" value="Rubredoxin-like"/>
    <property type="match status" value="1"/>
</dbReference>
<dbReference type="InterPro" id="IPR024934">
    <property type="entry name" value="Rubredoxin-like_dom"/>
</dbReference>
<dbReference type="SUPFAM" id="SSF51395">
    <property type="entry name" value="FMN-linked oxidoreductases"/>
    <property type="match status" value="1"/>
</dbReference>
<dbReference type="InterPro" id="IPR048574">
    <property type="entry name" value="RUBY_RBDX"/>
</dbReference>
<organism evidence="3 4">
    <name type="scientific">Candidatus Electrothrix communis</name>
    <dbReference type="NCBI Taxonomy" id="1859133"/>
    <lineage>
        <taxon>Bacteria</taxon>
        <taxon>Pseudomonadati</taxon>
        <taxon>Thermodesulfobacteriota</taxon>
        <taxon>Desulfobulbia</taxon>
        <taxon>Desulfobulbales</taxon>
        <taxon>Desulfobulbaceae</taxon>
        <taxon>Candidatus Electrothrix</taxon>
    </lineage>
</organism>
<keyword evidence="4" id="KW-1185">Reference proteome</keyword>
<dbReference type="Gene3D" id="3.20.20.70">
    <property type="entry name" value="Aldolase class I"/>
    <property type="match status" value="1"/>
</dbReference>
<protein>
    <submittedName>
        <fullName evidence="3">Glutamate synthase conserved region-containing protein</fullName>
    </submittedName>
</protein>